<dbReference type="AlphaFoldDB" id="A0A2S7IQH9"/>
<keyword evidence="2" id="KW-0812">Transmembrane</keyword>
<comment type="similarity">
    <text evidence="1">Belongs to the UPF0145 family.</text>
</comment>
<evidence type="ECO:0000313" key="4">
    <source>
        <dbReference type="Proteomes" id="UP000239590"/>
    </source>
</evidence>
<accession>A0A2S7IQH9</accession>
<evidence type="ECO:0008006" key="5">
    <source>
        <dbReference type="Google" id="ProtNLM"/>
    </source>
</evidence>
<keyword evidence="2" id="KW-0472">Membrane</keyword>
<dbReference type="EMBL" id="PTRA01000001">
    <property type="protein sequence ID" value="PQA59965.1"/>
    <property type="molecule type" value="Genomic_DNA"/>
</dbReference>
<reference evidence="4" key="1">
    <citation type="submission" date="2018-02" db="EMBL/GenBank/DDBJ databases">
        <title>Genome sequencing of Solimonas sp. HR-BB.</title>
        <authorList>
            <person name="Lee Y."/>
            <person name="Jeon C.O."/>
        </authorList>
    </citation>
    <scope>NUCLEOTIDE SEQUENCE [LARGE SCALE GENOMIC DNA]</scope>
    <source>
        <strain evidence="4">HR-U</strain>
    </source>
</reference>
<dbReference type="Gene3D" id="3.30.110.70">
    <property type="entry name" value="Hypothetical protein apc22750. Chain B"/>
    <property type="match status" value="1"/>
</dbReference>
<dbReference type="InterPro" id="IPR035439">
    <property type="entry name" value="UPF0145_dom_sf"/>
</dbReference>
<evidence type="ECO:0000256" key="2">
    <source>
        <dbReference type="SAM" id="Phobius"/>
    </source>
</evidence>
<protein>
    <recommendedName>
        <fullName evidence="5">YbjQ family protein</fullName>
    </recommendedName>
</protein>
<name>A0A2S7IQH9_9BACT</name>
<dbReference type="RefSeq" id="WP_094808941.1">
    <property type="nucleotide sequence ID" value="NZ_PTRA01000001.1"/>
</dbReference>
<keyword evidence="2" id="KW-1133">Transmembrane helix</keyword>
<dbReference type="OrthoDB" id="958308at2"/>
<dbReference type="PROSITE" id="PS51257">
    <property type="entry name" value="PROKAR_LIPOPROTEIN"/>
    <property type="match status" value="1"/>
</dbReference>
<gene>
    <name evidence="3" type="ORF">C5O19_10175</name>
</gene>
<keyword evidence="4" id="KW-1185">Reference proteome</keyword>
<dbReference type="Pfam" id="PF01906">
    <property type="entry name" value="YbjQ_1"/>
    <property type="match status" value="1"/>
</dbReference>
<comment type="caution">
    <text evidence="3">The sequence shown here is derived from an EMBL/GenBank/DDBJ whole genome shotgun (WGS) entry which is preliminary data.</text>
</comment>
<feature type="transmembrane region" description="Helical" evidence="2">
    <location>
        <begin position="12"/>
        <end position="32"/>
    </location>
</feature>
<proteinExistence type="inferred from homology"/>
<evidence type="ECO:0000256" key="1">
    <source>
        <dbReference type="ARBA" id="ARBA00010751"/>
    </source>
</evidence>
<organism evidence="3 4">
    <name type="scientific">Siphonobacter curvatus</name>
    <dbReference type="NCBI Taxonomy" id="2094562"/>
    <lineage>
        <taxon>Bacteria</taxon>
        <taxon>Pseudomonadati</taxon>
        <taxon>Bacteroidota</taxon>
        <taxon>Cytophagia</taxon>
        <taxon>Cytophagales</taxon>
        <taxon>Cytophagaceae</taxon>
        <taxon>Siphonobacter</taxon>
    </lineage>
</organism>
<dbReference type="Proteomes" id="UP000239590">
    <property type="component" value="Unassembled WGS sequence"/>
</dbReference>
<sequence>MIQKRFNRTLGLRVLGFGILAWTVTSCFMPSVPISRDRKYDLDVYWENQEKPDRPFQVIDQVSIHEEMPLTDAQRTTKGPMTQRGNDARQKDRLTQMLVKKAEDMGANAVIDVKYQYYTSTTSNGYIMEGTAVLYRGN</sequence>
<dbReference type="InterPro" id="IPR002765">
    <property type="entry name" value="UPF0145_YbjQ-like"/>
</dbReference>
<evidence type="ECO:0000313" key="3">
    <source>
        <dbReference type="EMBL" id="PQA59965.1"/>
    </source>
</evidence>
<dbReference type="SUPFAM" id="SSF117782">
    <property type="entry name" value="YbjQ-like"/>
    <property type="match status" value="1"/>
</dbReference>